<dbReference type="InterPro" id="IPR043129">
    <property type="entry name" value="ATPase_NBD"/>
</dbReference>
<evidence type="ECO:0000256" key="6">
    <source>
        <dbReference type="ARBA" id="ARBA00022840"/>
    </source>
</evidence>
<dbReference type="InterPro" id="IPR018485">
    <property type="entry name" value="FGGY_C"/>
</dbReference>
<evidence type="ECO:0000256" key="8">
    <source>
        <dbReference type="ARBA" id="ARBA00066370"/>
    </source>
</evidence>
<evidence type="ECO:0000256" key="7">
    <source>
        <dbReference type="ARBA" id="ARBA00051146"/>
    </source>
</evidence>
<keyword evidence="6" id="KW-0067">ATP-binding</keyword>
<keyword evidence="14" id="KW-1185">Reference proteome</keyword>
<name>A0A813GMF8_POLGL</name>
<dbReference type="GO" id="GO:0005829">
    <property type="term" value="C:cytosol"/>
    <property type="evidence" value="ECO:0007669"/>
    <property type="project" value="TreeGrafter"/>
</dbReference>
<protein>
    <recommendedName>
        <fullName evidence="9">D-ribulose kinase</fullName>
        <ecNumber evidence="8">2.7.1.47</ecNumber>
    </recommendedName>
</protein>
<dbReference type="FunFam" id="3.30.420.40:FF:000180">
    <property type="entry name" value="D-ribulose kinase isoform X1"/>
    <property type="match status" value="1"/>
</dbReference>
<dbReference type="Proteomes" id="UP000626109">
    <property type="component" value="Unassembled WGS sequence"/>
</dbReference>
<dbReference type="OrthoDB" id="10262702at2759"/>
<dbReference type="EC" id="2.7.1.47" evidence="8"/>
<dbReference type="EMBL" id="CAJNNV010028096">
    <property type="protein sequence ID" value="CAE8622953.1"/>
    <property type="molecule type" value="Genomic_DNA"/>
</dbReference>
<evidence type="ECO:0000256" key="1">
    <source>
        <dbReference type="ARBA" id="ARBA00001968"/>
    </source>
</evidence>
<feature type="domain" description="Carbohydrate kinase FGGY C-terminal" evidence="10">
    <location>
        <begin position="368"/>
        <end position="514"/>
    </location>
</feature>
<dbReference type="GO" id="GO:0019150">
    <property type="term" value="F:D-ribulokinase activity"/>
    <property type="evidence" value="ECO:0007669"/>
    <property type="project" value="UniProtKB-EC"/>
</dbReference>
<comment type="similarity">
    <text evidence="2">Belongs to the FGGY kinase family.</text>
</comment>
<reference evidence="12" key="1">
    <citation type="submission" date="2021-02" db="EMBL/GenBank/DDBJ databases">
        <authorList>
            <person name="Dougan E. K."/>
            <person name="Rhodes N."/>
            <person name="Thang M."/>
            <person name="Chan C."/>
        </authorList>
    </citation>
    <scope>NUCLEOTIDE SEQUENCE</scope>
</reference>
<comment type="caution">
    <text evidence="12">The sequence shown here is derived from an EMBL/GenBank/DDBJ whole genome shotgun (WGS) entry which is preliminary data.</text>
</comment>
<proteinExistence type="inferred from homology"/>
<dbReference type="GO" id="GO:0004856">
    <property type="term" value="F:D-xylulokinase activity"/>
    <property type="evidence" value="ECO:0007669"/>
    <property type="project" value="TreeGrafter"/>
</dbReference>
<dbReference type="PANTHER" id="PTHR10196">
    <property type="entry name" value="SUGAR KINASE"/>
    <property type="match status" value="1"/>
</dbReference>
<evidence type="ECO:0000256" key="3">
    <source>
        <dbReference type="ARBA" id="ARBA00022679"/>
    </source>
</evidence>
<evidence type="ECO:0000313" key="13">
    <source>
        <dbReference type="EMBL" id="CAE8720148.1"/>
    </source>
</evidence>
<dbReference type="CDD" id="cd07783">
    <property type="entry name" value="ASKHA_NBD_FGGY_SePSK_AtXK1-like"/>
    <property type="match status" value="1"/>
</dbReference>
<evidence type="ECO:0000256" key="5">
    <source>
        <dbReference type="ARBA" id="ARBA00022777"/>
    </source>
</evidence>
<comment type="catalytic activity">
    <reaction evidence="7">
        <text>D-ribulose + ATP = D-ribulose 5-phosphate + ADP + H(+)</text>
        <dbReference type="Rhea" id="RHEA:17601"/>
        <dbReference type="ChEBI" id="CHEBI:15378"/>
        <dbReference type="ChEBI" id="CHEBI:17173"/>
        <dbReference type="ChEBI" id="CHEBI:30616"/>
        <dbReference type="ChEBI" id="CHEBI:58121"/>
        <dbReference type="ChEBI" id="CHEBI:456216"/>
        <dbReference type="EC" id="2.7.1.47"/>
    </reaction>
</comment>
<dbReference type="OMA" id="FLHQADW"/>
<keyword evidence="3" id="KW-0808">Transferase</keyword>
<evidence type="ECO:0000313" key="14">
    <source>
        <dbReference type="Proteomes" id="UP000654075"/>
    </source>
</evidence>
<evidence type="ECO:0000313" key="11">
    <source>
        <dbReference type="EMBL" id="CAE8622953.1"/>
    </source>
</evidence>
<accession>A0A813GMF8</accession>
<dbReference type="Proteomes" id="UP000654075">
    <property type="component" value="Unassembled WGS sequence"/>
</dbReference>
<keyword evidence="5" id="KW-0418">Kinase</keyword>
<evidence type="ECO:0000313" key="12">
    <source>
        <dbReference type="EMBL" id="CAE8625284.1"/>
    </source>
</evidence>
<keyword evidence="4" id="KW-0547">Nucleotide-binding</keyword>
<evidence type="ECO:0000256" key="4">
    <source>
        <dbReference type="ARBA" id="ARBA00022741"/>
    </source>
</evidence>
<comment type="cofactor">
    <cofactor evidence="1">
        <name>a divalent metal cation</name>
        <dbReference type="ChEBI" id="CHEBI:60240"/>
    </cofactor>
</comment>
<sequence>MAAGVAFAVASATGRATPQPSLPTALSLRLQLQAPACRGSHQSLAVPCAVLAGLELNRRRRRTHQHSRLQSGRPARAAAKVAMWSAGVSASDGKSTGEVYIGVDFGTSGCRSACLDSGGRLVSEASAKYGKDAGPEEWRNALAEVVRAIPQRELAAAICMNGTSSTALLCSDPDGGVLAGPLMYNYVCNEAAVKRCRAMVPSPAHAAAAPTSTLSKACQWILDGSAGPGTRLAHQCDWLTSLLLDEKSPRVTDYHNALKLGYDLEALAWPDWLLADDRVAALLPSRVAVPGETIGHVSAEASAWLGLPESCRVAAGTTDSIAAFLAADTANIGEAVTSLGSTMAIKMRSLVKVEDAAFGVYSHRLGGEPLQWLVGGASNSGGAVLRQLFDDESVARLTEQIDPEVDSGLDYYPLPSVGERFPVCDASLQPRLEPRPTDDAEFLHGVLEGLSRIEAAGYQRLDKLGAGKVTRVLTAGGGAKNAKWRRIRERLIGVPVAAARWTEAACGSALLAMRGTSLLG</sequence>
<dbReference type="EMBL" id="CAJNNW010033737">
    <property type="protein sequence ID" value="CAE8720148.1"/>
    <property type="molecule type" value="Genomic_DNA"/>
</dbReference>
<organism evidence="12 14">
    <name type="scientific">Polarella glacialis</name>
    <name type="common">Dinoflagellate</name>
    <dbReference type="NCBI Taxonomy" id="89957"/>
    <lineage>
        <taxon>Eukaryota</taxon>
        <taxon>Sar</taxon>
        <taxon>Alveolata</taxon>
        <taxon>Dinophyceae</taxon>
        <taxon>Suessiales</taxon>
        <taxon>Suessiaceae</taxon>
        <taxon>Polarella</taxon>
    </lineage>
</organism>
<evidence type="ECO:0000256" key="9">
    <source>
        <dbReference type="ARBA" id="ARBA00072590"/>
    </source>
</evidence>
<dbReference type="Pfam" id="PF02782">
    <property type="entry name" value="FGGY_C"/>
    <property type="match status" value="1"/>
</dbReference>
<dbReference type="SUPFAM" id="SSF53067">
    <property type="entry name" value="Actin-like ATPase domain"/>
    <property type="match status" value="2"/>
</dbReference>
<gene>
    <name evidence="11" type="ORF">PGLA1383_LOCUS40291</name>
    <name evidence="12" type="ORF">PGLA1383_LOCUS42290</name>
    <name evidence="13" type="ORF">PGLA2088_LOCUS41128</name>
</gene>
<dbReference type="Gene3D" id="3.30.420.40">
    <property type="match status" value="2"/>
</dbReference>
<dbReference type="GO" id="GO:0005524">
    <property type="term" value="F:ATP binding"/>
    <property type="evidence" value="ECO:0007669"/>
    <property type="project" value="UniProtKB-KW"/>
</dbReference>
<dbReference type="PANTHER" id="PTHR10196:SF80">
    <property type="entry name" value="D-RIBULOSE KINASE"/>
    <property type="match status" value="1"/>
</dbReference>
<dbReference type="EMBL" id="CAJNNV010028627">
    <property type="protein sequence ID" value="CAE8625284.1"/>
    <property type="molecule type" value="Genomic_DNA"/>
</dbReference>
<evidence type="ECO:0000256" key="2">
    <source>
        <dbReference type="ARBA" id="ARBA00009156"/>
    </source>
</evidence>
<dbReference type="GO" id="GO:0005997">
    <property type="term" value="P:xylulose metabolic process"/>
    <property type="evidence" value="ECO:0007669"/>
    <property type="project" value="TreeGrafter"/>
</dbReference>
<evidence type="ECO:0000259" key="10">
    <source>
        <dbReference type="Pfam" id="PF02782"/>
    </source>
</evidence>
<dbReference type="AlphaFoldDB" id="A0A813GMF8"/>